<comment type="similarity">
    <text evidence="3">Belongs to the steroid 5-alpha reductase family.</text>
</comment>
<evidence type="ECO:0000313" key="20">
    <source>
        <dbReference type="Proteomes" id="UP000011083"/>
    </source>
</evidence>
<dbReference type="PROSITE" id="PS50244">
    <property type="entry name" value="S5A_REDUCTASE"/>
    <property type="match status" value="1"/>
</dbReference>
<evidence type="ECO:0000256" key="14">
    <source>
        <dbReference type="ARBA" id="ARBA00023160"/>
    </source>
</evidence>
<feature type="transmembrane region" description="Helical" evidence="17">
    <location>
        <begin position="164"/>
        <end position="182"/>
    </location>
</feature>
<proteinExistence type="inferred from homology"/>
<evidence type="ECO:0000256" key="13">
    <source>
        <dbReference type="ARBA" id="ARBA00023136"/>
    </source>
</evidence>
<dbReference type="GO" id="GO:0042761">
    <property type="term" value="P:very long-chain fatty acid biosynthetic process"/>
    <property type="evidence" value="ECO:0007669"/>
    <property type="project" value="TreeGrafter"/>
</dbReference>
<evidence type="ECO:0000256" key="10">
    <source>
        <dbReference type="ARBA" id="ARBA00022989"/>
    </source>
</evidence>
<dbReference type="SUPFAM" id="SSF54236">
    <property type="entry name" value="Ubiquitin-like"/>
    <property type="match status" value="1"/>
</dbReference>
<keyword evidence="8" id="KW-0276">Fatty acid metabolism</keyword>
<evidence type="ECO:0000256" key="12">
    <source>
        <dbReference type="ARBA" id="ARBA00023098"/>
    </source>
</evidence>
<evidence type="ECO:0000256" key="17">
    <source>
        <dbReference type="SAM" id="Phobius"/>
    </source>
</evidence>
<name>L8GUP0_ACACF</name>
<comment type="function">
    <text evidence="16">Catalyzes the last of the four reactions of the long-chain fatty acids elongation cycle. This endoplasmic reticulum-bound enzymatic process, allows the addition of 2 carbons to the chain of long- and very long-chain fatty acids/VLCFAs per cycle. This enzyme reduces the trans-2,3-enoyl-CoA fatty acid intermediate to an acyl-CoA that can be further elongated by entering a new cycle of elongation. Thereby, it participates in the production of VLCFAs of different chain lengths that are involved in multiple biological processes as precursors of membrane lipids and lipid mediators.</text>
</comment>
<dbReference type="RefSeq" id="XP_004337829.1">
    <property type="nucleotide sequence ID" value="XM_004337781.1"/>
</dbReference>
<sequence length="298" mass="34641">MGKLTIKSPSGKVLKELEVSESSTVAQLKAAYAKAFPKYYPDRQRFYLQDGETRVSLEDEKKLSTYNLLCSKRDDVVYFRDLGPQIAWKTVFLVEYAGPLLIYLFFYARPPFIYPASDAPHTWVQNLALLCWAGHYLKRELETIFVHRFSHGTMPIMNIFKNSGYYWGFGALCGYFVNHPYFTNPEPTQVYTALAFFVLFELGNLISHIQLRNLRPEGTTVRRIPRGFLFELVSCPNYTCEILAWVCFSLMTQSVAAFLFTLVGGGQMLVWAQQKHRRYKKEFPGYPKNRRILFPFLY</sequence>
<dbReference type="InterPro" id="IPR029071">
    <property type="entry name" value="Ubiquitin-like_domsf"/>
</dbReference>
<dbReference type="PANTHER" id="PTHR10556:SF28">
    <property type="entry name" value="VERY-LONG-CHAIN ENOYL-COA REDUCTASE"/>
    <property type="match status" value="1"/>
</dbReference>
<evidence type="ECO:0000256" key="4">
    <source>
        <dbReference type="ARBA" id="ARBA00012530"/>
    </source>
</evidence>
<keyword evidence="5" id="KW-0444">Lipid biosynthesis</keyword>
<dbReference type="EC" id="1.3.1.93" evidence="4"/>
<dbReference type="KEGG" id="acan:ACA1_079010"/>
<feature type="transmembrane region" description="Helical" evidence="17">
    <location>
        <begin position="254"/>
        <end position="272"/>
    </location>
</feature>
<dbReference type="GO" id="GO:0102758">
    <property type="term" value="F:very-long-chain enoyl-CoA reductase activity"/>
    <property type="evidence" value="ECO:0007669"/>
    <property type="project" value="UniProtKB-EC"/>
</dbReference>
<evidence type="ECO:0000256" key="9">
    <source>
        <dbReference type="ARBA" id="ARBA00022857"/>
    </source>
</evidence>
<dbReference type="OMA" id="ATMPIFN"/>
<dbReference type="Pfam" id="PF02544">
    <property type="entry name" value="Steroid_dh"/>
    <property type="match status" value="1"/>
</dbReference>
<feature type="transmembrane region" description="Helical" evidence="17">
    <location>
        <begin position="188"/>
        <end position="207"/>
    </location>
</feature>
<accession>L8GUP0</accession>
<dbReference type="InterPro" id="IPR039357">
    <property type="entry name" value="SRD5A/TECR"/>
</dbReference>
<dbReference type="EMBL" id="KB008022">
    <property type="protein sequence ID" value="ELR15816.1"/>
    <property type="molecule type" value="Genomic_DNA"/>
</dbReference>
<dbReference type="InterPro" id="IPR001104">
    <property type="entry name" value="3-oxo-5_a-steroid_4-DH_C"/>
</dbReference>
<keyword evidence="12" id="KW-0443">Lipid metabolism</keyword>
<protein>
    <recommendedName>
        <fullName evidence="4">very-long-chain enoyl-CoA reductase</fullName>
        <ecNumber evidence="4">1.3.1.93</ecNumber>
    </recommendedName>
</protein>
<comment type="subcellular location">
    <subcellularLocation>
        <location evidence="1">Endoplasmic reticulum membrane</location>
        <topology evidence="1">Multi-pass membrane protein</topology>
    </subcellularLocation>
</comment>
<evidence type="ECO:0000256" key="5">
    <source>
        <dbReference type="ARBA" id="ARBA00022516"/>
    </source>
</evidence>
<evidence type="ECO:0000256" key="3">
    <source>
        <dbReference type="ARBA" id="ARBA00007742"/>
    </source>
</evidence>
<evidence type="ECO:0000256" key="16">
    <source>
        <dbReference type="ARBA" id="ARBA00058640"/>
    </source>
</evidence>
<organism evidence="19 20">
    <name type="scientific">Acanthamoeba castellanii (strain ATCC 30010 / Neff)</name>
    <dbReference type="NCBI Taxonomy" id="1257118"/>
    <lineage>
        <taxon>Eukaryota</taxon>
        <taxon>Amoebozoa</taxon>
        <taxon>Discosea</taxon>
        <taxon>Longamoebia</taxon>
        <taxon>Centramoebida</taxon>
        <taxon>Acanthamoebidae</taxon>
        <taxon>Acanthamoeba</taxon>
    </lineage>
</organism>
<dbReference type="Gene3D" id="3.10.20.90">
    <property type="entry name" value="Phosphatidylinositol 3-kinase Catalytic Subunit, Chain A, domain 1"/>
    <property type="match status" value="1"/>
</dbReference>
<dbReference type="Pfam" id="PF21696">
    <property type="entry name" value="TECR_N"/>
    <property type="match status" value="1"/>
</dbReference>
<dbReference type="VEuPathDB" id="AmoebaDB:ACA1_079010"/>
<evidence type="ECO:0000256" key="8">
    <source>
        <dbReference type="ARBA" id="ARBA00022832"/>
    </source>
</evidence>
<evidence type="ECO:0000256" key="6">
    <source>
        <dbReference type="ARBA" id="ARBA00022692"/>
    </source>
</evidence>
<dbReference type="FunFam" id="1.20.120.1630:FF:000010">
    <property type="entry name" value="Steroid alpha reductase family protein"/>
    <property type="match status" value="1"/>
</dbReference>
<evidence type="ECO:0000256" key="15">
    <source>
        <dbReference type="ARBA" id="ARBA00051495"/>
    </source>
</evidence>
<keyword evidence="6 17" id="KW-0812">Transmembrane</keyword>
<dbReference type="PROSITE" id="PS50053">
    <property type="entry name" value="UBIQUITIN_2"/>
    <property type="match status" value="1"/>
</dbReference>
<feature type="transmembrane region" description="Helical" evidence="17">
    <location>
        <begin position="228"/>
        <end position="248"/>
    </location>
</feature>
<keyword evidence="14" id="KW-0275">Fatty acid biosynthesis</keyword>
<keyword evidence="9" id="KW-0521">NADP</keyword>
<evidence type="ECO:0000313" key="19">
    <source>
        <dbReference type="EMBL" id="ELR15816.1"/>
    </source>
</evidence>
<keyword evidence="13 17" id="KW-0472">Membrane</keyword>
<keyword evidence="7" id="KW-0256">Endoplasmic reticulum</keyword>
<dbReference type="PANTHER" id="PTHR10556">
    <property type="entry name" value="3-OXO-5-ALPHA-STEROID 4-DEHYDROGENASE"/>
    <property type="match status" value="1"/>
</dbReference>
<keyword evidence="20" id="KW-1185">Reference proteome</keyword>
<evidence type="ECO:0000259" key="18">
    <source>
        <dbReference type="PROSITE" id="PS50053"/>
    </source>
</evidence>
<evidence type="ECO:0000256" key="11">
    <source>
        <dbReference type="ARBA" id="ARBA00023002"/>
    </source>
</evidence>
<dbReference type="Gene3D" id="1.20.120.1630">
    <property type="match status" value="1"/>
</dbReference>
<evidence type="ECO:0000256" key="2">
    <source>
        <dbReference type="ARBA" id="ARBA00005194"/>
    </source>
</evidence>
<dbReference type="STRING" id="1257118.L8GUP0"/>
<dbReference type="CDD" id="cd01801">
    <property type="entry name" value="Ubl_TECR_like"/>
    <property type="match status" value="1"/>
</dbReference>
<dbReference type="AlphaFoldDB" id="L8GUP0"/>
<keyword evidence="11" id="KW-0560">Oxidoreductase</keyword>
<comment type="catalytic activity">
    <reaction evidence="15">
        <text>a very-long-chain 2,3-saturated fatty acyl-CoA + NADP(+) = a very-long-chain (2E)-enoyl-CoA + NADPH + H(+)</text>
        <dbReference type="Rhea" id="RHEA:14473"/>
        <dbReference type="ChEBI" id="CHEBI:15378"/>
        <dbReference type="ChEBI" id="CHEBI:57783"/>
        <dbReference type="ChEBI" id="CHEBI:58349"/>
        <dbReference type="ChEBI" id="CHEBI:83724"/>
        <dbReference type="ChEBI" id="CHEBI:83728"/>
        <dbReference type="EC" id="1.3.1.93"/>
    </reaction>
</comment>
<evidence type="ECO:0000256" key="1">
    <source>
        <dbReference type="ARBA" id="ARBA00004477"/>
    </source>
</evidence>
<dbReference type="Proteomes" id="UP000011083">
    <property type="component" value="Unassembled WGS sequence"/>
</dbReference>
<dbReference type="InterPro" id="IPR049127">
    <property type="entry name" value="TECR-like_N"/>
</dbReference>
<dbReference type="OrthoDB" id="540503at2759"/>
<feature type="transmembrane region" description="Helical" evidence="17">
    <location>
        <begin position="86"/>
        <end position="106"/>
    </location>
</feature>
<feature type="domain" description="Ubiquitin-like" evidence="18">
    <location>
        <begin position="2"/>
        <end position="68"/>
    </location>
</feature>
<dbReference type="GO" id="GO:0005789">
    <property type="term" value="C:endoplasmic reticulum membrane"/>
    <property type="evidence" value="ECO:0007669"/>
    <property type="project" value="UniProtKB-SubCell"/>
</dbReference>
<reference evidence="19 20" key="1">
    <citation type="journal article" date="2013" name="Genome Biol.">
        <title>Genome of Acanthamoeba castellanii highlights extensive lateral gene transfer and early evolution of tyrosine kinase signaling.</title>
        <authorList>
            <person name="Clarke M."/>
            <person name="Lohan A.J."/>
            <person name="Liu B."/>
            <person name="Lagkouvardos I."/>
            <person name="Roy S."/>
            <person name="Zafar N."/>
            <person name="Bertelli C."/>
            <person name="Schilde C."/>
            <person name="Kianianmomeni A."/>
            <person name="Burglin T.R."/>
            <person name="Frech C."/>
            <person name="Turcotte B."/>
            <person name="Kopec K.O."/>
            <person name="Synnott J.M."/>
            <person name="Choo C."/>
            <person name="Paponov I."/>
            <person name="Finkler A."/>
            <person name="Soon Heng Tan C."/>
            <person name="Hutchins A.P."/>
            <person name="Weinmeier T."/>
            <person name="Rattei T."/>
            <person name="Chu J.S."/>
            <person name="Gimenez G."/>
            <person name="Irimia M."/>
            <person name="Rigden D.J."/>
            <person name="Fitzpatrick D.A."/>
            <person name="Lorenzo-Morales J."/>
            <person name="Bateman A."/>
            <person name="Chiu C.H."/>
            <person name="Tang P."/>
            <person name="Hegemann P."/>
            <person name="Fromm H."/>
            <person name="Raoult D."/>
            <person name="Greub G."/>
            <person name="Miranda-Saavedra D."/>
            <person name="Chen N."/>
            <person name="Nash P."/>
            <person name="Ginger M.L."/>
            <person name="Horn M."/>
            <person name="Schaap P."/>
            <person name="Caler L."/>
            <person name="Loftus B."/>
        </authorList>
    </citation>
    <scope>NUCLEOTIDE SEQUENCE [LARGE SCALE GENOMIC DNA]</scope>
    <source>
        <strain evidence="19 20">Neff</strain>
    </source>
</reference>
<evidence type="ECO:0000256" key="7">
    <source>
        <dbReference type="ARBA" id="ARBA00022824"/>
    </source>
</evidence>
<dbReference type="GeneID" id="14916440"/>
<comment type="pathway">
    <text evidence="2">Lipid metabolism; fatty acid biosynthesis.</text>
</comment>
<dbReference type="InterPro" id="IPR000626">
    <property type="entry name" value="Ubiquitin-like_dom"/>
</dbReference>
<gene>
    <name evidence="19" type="ORF">ACA1_079010</name>
</gene>
<keyword evidence="10 17" id="KW-1133">Transmembrane helix</keyword>